<comment type="caution">
    <text evidence="1">The sequence shown here is derived from an EMBL/GenBank/DDBJ whole genome shotgun (WGS) entry which is preliminary data.</text>
</comment>
<reference evidence="1 2" key="2">
    <citation type="submission" date="2020-07" db="EMBL/GenBank/DDBJ databases">
        <title>Genome assembly of wild tea tree DASZ reveals pedigree and selection history of tea varieties.</title>
        <authorList>
            <person name="Zhang W."/>
        </authorList>
    </citation>
    <scope>NUCLEOTIDE SEQUENCE [LARGE SCALE GENOMIC DNA]</scope>
    <source>
        <strain evidence="2">cv. G240</strain>
        <tissue evidence="1">Leaf</tissue>
    </source>
</reference>
<evidence type="ECO:0000313" key="1">
    <source>
        <dbReference type="EMBL" id="KAF5958232.1"/>
    </source>
</evidence>
<sequence length="98" mass="10431">MCSSSFPLADQTGLELAAVSARHGGRRWKKQARHCESSSLVTLSPVDCGKRARDYTGAGISDVVVESCKRVCMSSPTTTLVASSDSTVVAVFQPRRSP</sequence>
<dbReference type="AlphaFoldDB" id="A0A7J7HZK2"/>
<keyword evidence="2" id="KW-1185">Reference proteome</keyword>
<name>A0A7J7HZK2_CAMSI</name>
<evidence type="ECO:0000313" key="2">
    <source>
        <dbReference type="Proteomes" id="UP000593564"/>
    </source>
</evidence>
<gene>
    <name evidence="1" type="ORF">HYC85_005457</name>
</gene>
<accession>A0A7J7HZK2</accession>
<protein>
    <submittedName>
        <fullName evidence="1">Uncharacterized protein</fullName>
    </submittedName>
</protein>
<organism evidence="1 2">
    <name type="scientific">Camellia sinensis</name>
    <name type="common">Tea plant</name>
    <name type="synonym">Thea sinensis</name>
    <dbReference type="NCBI Taxonomy" id="4442"/>
    <lineage>
        <taxon>Eukaryota</taxon>
        <taxon>Viridiplantae</taxon>
        <taxon>Streptophyta</taxon>
        <taxon>Embryophyta</taxon>
        <taxon>Tracheophyta</taxon>
        <taxon>Spermatophyta</taxon>
        <taxon>Magnoliopsida</taxon>
        <taxon>eudicotyledons</taxon>
        <taxon>Gunneridae</taxon>
        <taxon>Pentapetalae</taxon>
        <taxon>asterids</taxon>
        <taxon>Ericales</taxon>
        <taxon>Theaceae</taxon>
        <taxon>Camellia</taxon>
    </lineage>
</organism>
<proteinExistence type="predicted"/>
<dbReference type="Proteomes" id="UP000593564">
    <property type="component" value="Unassembled WGS sequence"/>
</dbReference>
<dbReference type="EMBL" id="JACBKZ010000002">
    <property type="protein sequence ID" value="KAF5958232.1"/>
    <property type="molecule type" value="Genomic_DNA"/>
</dbReference>
<reference evidence="2" key="1">
    <citation type="journal article" date="2020" name="Nat. Commun.">
        <title>Genome assembly of wild tea tree DASZ reveals pedigree and selection history of tea varieties.</title>
        <authorList>
            <person name="Zhang W."/>
            <person name="Zhang Y."/>
            <person name="Qiu H."/>
            <person name="Guo Y."/>
            <person name="Wan H."/>
            <person name="Zhang X."/>
            <person name="Scossa F."/>
            <person name="Alseekh S."/>
            <person name="Zhang Q."/>
            <person name="Wang P."/>
            <person name="Xu L."/>
            <person name="Schmidt M.H."/>
            <person name="Jia X."/>
            <person name="Li D."/>
            <person name="Zhu A."/>
            <person name="Guo F."/>
            <person name="Chen W."/>
            <person name="Ni D."/>
            <person name="Usadel B."/>
            <person name="Fernie A.R."/>
            <person name="Wen W."/>
        </authorList>
    </citation>
    <scope>NUCLEOTIDE SEQUENCE [LARGE SCALE GENOMIC DNA]</scope>
    <source>
        <strain evidence="2">cv. G240</strain>
    </source>
</reference>